<sequence>MGKKLIDAVYEVSQVPAMMTGSVARGTWVKGDKDIDIFMLFPPELDRESLKELGLRTAHAVVDKFKGVAREKYAEHPYLNAEIEGFDVDLVPCYRISSTAELKCAVDRTPFHTRYLQEKIVPFKEDVLLLKQFCKAGGIYGSDHMTGGFSGYLCELLTVFYGGFENVLKAAQMQFHPHMVIDIEGYYLDKKTVQNMFSEPFIVIDPTDKTRNVAAAVTMTSFAEFCELARAYRVSPSLQYFLVPESVLMSKDEFVSILKARGTSLIALTFPTPAYVADTVVPQLKKTAESLRVLMEDADFTVLHWGYFMGTDTSMLLFELTKVNLPSFMIREGPPVWNTENAAKFINKYGKTVSPFAGPWIADGRWINHRFFPVHWENIFELRWKKHMKFLLMMKSGPRLYLDFCIRI</sequence>
<evidence type="ECO:0000313" key="13">
    <source>
        <dbReference type="EMBL" id="CAJ0600707.1"/>
    </source>
</evidence>
<accession>A0AA36GYM2</accession>
<dbReference type="Proteomes" id="UP001176961">
    <property type="component" value="Unassembled WGS sequence"/>
</dbReference>
<evidence type="ECO:0000256" key="7">
    <source>
        <dbReference type="ARBA" id="ARBA00022840"/>
    </source>
</evidence>
<evidence type="ECO:0000256" key="3">
    <source>
        <dbReference type="ARBA" id="ARBA00022695"/>
    </source>
</evidence>
<dbReference type="InterPro" id="IPR043519">
    <property type="entry name" value="NT_sf"/>
</dbReference>
<evidence type="ECO:0000259" key="12">
    <source>
        <dbReference type="Pfam" id="PF21133"/>
    </source>
</evidence>
<dbReference type="GO" id="GO:0042245">
    <property type="term" value="P:RNA repair"/>
    <property type="evidence" value="ECO:0007669"/>
    <property type="project" value="UniProtKB-KW"/>
</dbReference>
<keyword evidence="2" id="KW-0819">tRNA processing</keyword>
<dbReference type="Gene3D" id="3.30.460.10">
    <property type="entry name" value="Beta Polymerase, domain 2"/>
    <property type="match status" value="1"/>
</dbReference>
<keyword evidence="5" id="KW-0547">Nucleotide-binding</keyword>
<evidence type="ECO:0000256" key="1">
    <source>
        <dbReference type="ARBA" id="ARBA00022679"/>
    </source>
</evidence>
<evidence type="ECO:0000256" key="8">
    <source>
        <dbReference type="ARBA" id="ARBA00022842"/>
    </source>
</evidence>
<keyword evidence="4" id="KW-0479">Metal-binding</keyword>
<dbReference type="GO" id="GO:0003723">
    <property type="term" value="F:RNA binding"/>
    <property type="evidence" value="ECO:0007669"/>
    <property type="project" value="UniProtKB-KW"/>
</dbReference>
<keyword evidence="7" id="KW-0067">ATP-binding</keyword>
<dbReference type="PANTHER" id="PTHR39643:SF1">
    <property type="entry name" value="CCA-ADDING ENZYME"/>
    <property type="match status" value="1"/>
</dbReference>
<dbReference type="InterPro" id="IPR048833">
    <property type="entry name" value="CAA_C"/>
</dbReference>
<reference evidence="13" key="1">
    <citation type="submission" date="2023-07" db="EMBL/GenBank/DDBJ databases">
        <authorList>
            <consortium name="CYATHOMIX"/>
        </authorList>
    </citation>
    <scope>NUCLEOTIDE SEQUENCE</scope>
    <source>
        <strain evidence="13">N/A</strain>
    </source>
</reference>
<dbReference type="SUPFAM" id="SSF81631">
    <property type="entry name" value="PAP/OAS1 substrate-binding domain"/>
    <property type="match status" value="1"/>
</dbReference>
<dbReference type="GO" id="GO:0005524">
    <property type="term" value="F:ATP binding"/>
    <property type="evidence" value="ECO:0007669"/>
    <property type="project" value="UniProtKB-KW"/>
</dbReference>
<protein>
    <recommendedName>
        <fullName evidence="15">CCA tRNA nucleotidyltransferase</fullName>
    </recommendedName>
</protein>
<dbReference type="GO" id="GO:0001680">
    <property type="term" value="P:tRNA 3'-terminal CCA addition"/>
    <property type="evidence" value="ECO:0007669"/>
    <property type="project" value="InterPro"/>
</dbReference>
<dbReference type="Pfam" id="PF09249">
    <property type="entry name" value="tRNA_NucTransf2"/>
    <property type="match status" value="1"/>
</dbReference>
<dbReference type="InterPro" id="IPR042090">
    <property type="entry name" value="CCA_tRNA_nucleotrans_2"/>
</dbReference>
<evidence type="ECO:0000256" key="2">
    <source>
        <dbReference type="ARBA" id="ARBA00022694"/>
    </source>
</evidence>
<dbReference type="NCBIfam" id="TIGR03671">
    <property type="entry name" value="cca_archaeal"/>
    <property type="match status" value="1"/>
</dbReference>
<dbReference type="PIRSF" id="PIRSF005335">
    <property type="entry name" value="CCA_arch"/>
    <property type="match status" value="1"/>
</dbReference>
<evidence type="ECO:0000259" key="10">
    <source>
        <dbReference type="Pfam" id="PF01909"/>
    </source>
</evidence>
<dbReference type="SUPFAM" id="SSF55003">
    <property type="entry name" value="PAP/Archaeal CCA-adding enzyme, C-terminal domain"/>
    <property type="match status" value="1"/>
</dbReference>
<keyword evidence="14" id="KW-1185">Reference proteome</keyword>
<dbReference type="InterPro" id="IPR011068">
    <property type="entry name" value="NuclTrfase_I-like_C"/>
</dbReference>
<dbReference type="HAMAP" id="MF_01264">
    <property type="entry name" value="CCA_arch"/>
    <property type="match status" value="1"/>
</dbReference>
<proteinExistence type="inferred from homology"/>
<dbReference type="InterPro" id="IPR008229">
    <property type="entry name" value="CCA-adding_arc"/>
</dbReference>
<evidence type="ECO:0000313" key="14">
    <source>
        <dbReference type="Proteomes" id="UP001176961"/>
    </source>
</evidence>
<feature type="domain" description="Polymerase nucleotidyl transferase" evidence="10">
    <location>
        <begin position="17"/>
        <end position="111"/>
    </location>
</feature>
<keyword evidence="3" id="KW-0548">Nucleotidyltransferase</keyword>
<evidence type="ECO:0000256" key="4">
    <source>
        <dbReference type="ARBA" id="ARBA00022723"/>
    </source>
</evidence>
<keyword evidence="9" id="KW-0694">RNA-binding</keyword>
<dbReference type="InterPro" id="IPR015329">
    <property type="entry name" value="tRNA_NucTransf2"/>
</dbReference>
<dbReference type="Pfam" id="PF21133">
    <property type="entry name" value="CAA_C"/>
    <property type="match status" value="1"/>
</dbReference>
<dbReference type="AlphaFoldDB" id="A0AA36GYM2"/>
<gene>
    <name evidence="13" type="ORF">CYNAS_LOCUS12690</name>
</gene>
<dbReference type="Pfam" id="PF01909">
    <property type="entry name" value="NTP_transf_2"/>
    <property type="match status" value="1"/>
</dbReference>
<dbReference type="SUPFAM" id="SSF81301">
    <property type="entry name" value="Nucleotidyltransferase"/>
    <property type="match status" value="1"/>
</dbReference>
<name>A0AA36GYM2_CYLNA</name>
<dbReference type="GO" id="GO:0004810">
    <property type="term" value="F:CCA tRNA nucleotidyltransferase activity"/>
    <property type="evidence" value="ECO:0007669"/>
    <property type="project" value="InterPro"/>
</dbReference>
<dbReference type="Gene3D" id="1.10.1410.30">
    <property type="entry name" value="CCA tRNA nucleotidyltransferase, domain 2"/>
    <property type="match status" value="1"/>
</dbReference>
<evidence type="ECO:0000259" key="11">
    <source>
        <dbReference type="Pfam" id="PF09249"/>
    </source>
</evidence>
<dbReference type="InterPro" id="IPR006116">
    <property type="entry name" value="NT_2-5OAS_ClassI-CCAase"/>
</dbReference>
<organism evidence="13 14">
    <name type="scientific">Cylicocyclus nassatus</name>
    <name type="common">Nematode worm</name>
    <dbReference type="NCBI Taxonomy" id="53992"/>
    <lineage>
        <taxon>Eukaryota</taxon>
        <taxon>Metazoa</taxon>
        <taxon>Ecdysozoa</taxon>
        <taxon>Nematoda</taxon>
        <taxon>Chromadorea</taxon>
        <taxon>Rhabditida</taxon>
        <taxon>Rhabditina</taxon>
        <taxon>Rhabditomorpha</taxon>
        <taxon>Strongyloidea</taxon>
        <taxon>Strongylidae</taxon>
        <taxon>Cylicocyclus</taxon>
    </lineage>
</organism>
<dbReference type="EMBL" id="CATQJL010000251">
    <property type="protein sequence ID" value="CAJ0600707.1"/>
    <property type="molecule type" value="Genomic_DNA"/>
</dbReference>
<comment type="caution">
    <text evidence="13">The sequence shown here is derived from an EMBL/GenBank/DDBJ whole genome shotgun (WGS) entry which is preliminary data.</text>
</comment>
<evidence type="ECO:0008006" key="15">
    <source>
        <dbReference type="Google" id="ProtNLM"/>
    </source>
</evidence>
<keyword evidence="8" id="KW-0460">Magnesium</keyword>
<evidence type="ECO:0000256" key="9">
    <source>
        <dbReference type="ARBA" id="ARBA00022884"/>
    </source>
</evidence>
<dbReference type="InterPro" id="IPR002934">
    <property type="entry name" value="Polymerase_NTP_transf_dom"/>
</dbReference>
<dbReference type="PANTHER" id="PTHR39643">
    <property type="entry name" value="CCA-ADDING ENZYME"/>
    <property type="match status" value="1"/>
</dbReference>
<keyword evidence="6" id="KW-0692">RNA repair</keyword>
<feature type="domain" description="tRNA nucleotidyltransferase substrate binding" evidence="11">
    <location>
        <begin position="125"/>
        <end position="241"/>
    </location>
</feature>
<evidence type="ECO:0000256" key="5">
    <source>
        <dbReference type="ARBA" id="ARBA00022741"/>
    </source>
</evidence>
<dbReference type="Gene3D" id="3.30.70.590">
    <property type="entry name" value="Poly(A) polymerase predicted RNA binding domain"/>
    <property type="match status" value="1"/>
</dbReference>
<keyword evidence="1" id="KW-0808">Transferase</keyword>
<dbReference type="CDD" id="cd05400">
    <property type="entry name" value="NT_2-5OAS_ClassI-CCAase"/>
    <property type="match status" value="1"/>
</dbReference>
<feature type="domain" description="CCA-adding enzyme C-terminal" evidence="12">
    <location>
        <begin position="261"/>
        <end position="368"/>
    </location>
</feature>
<dbReference type="GO" id="GO:0046872">
    <property type="term" value="F:metal ion binding"/>
    <property type="evidence" value="ECO:0007669"/>
    <property type="project" value="UniProtKB-KW"/>
</dbReference>
<evidence type="ECO:0000256" key="6">
    <source>
        <dbReference type="ARBA" id="ARBA00022800"/>
    </source>
</evidence>